<dbReference type="KEGG" id="mmas:MYMAC_006174"/>
<evidence type="ECO:0000256" key="3">
    <source>
        <dbReference type="ARBA" id="ARBA00023125"/>
    </source>
</evidence>
<proteinExistence type="inferred from homology"/>
<dbReference type="InterPro" id="IPR005119">
    <property type="entry name" value="LysR_subst-bd"/>
</dbReference>
<dbReference type="AlphaFoldDB" id="A0A250K3H3"/>
<evidence type="ECO:0000259" key="5">
    <source>
        <dbReference type="PROSITE" id="PS50931"/>
    </source>
</evidence>
<sequence length="312" mass="33450">MPPSPPLLDDMLLFTEVVAAGGITAAAERLGLRKSTVSRRLAALEERLGVRLVERNTRGLRLTEVGRDYHAHCARLVAEAREVNRALGETRVTPQGTLRIATLSLLGELLTPLLAELLLRHPLLRVEVSLAEAHVDLISEEYDLALRTGPLADSAMVARRLGRLRTGYYASPAYLARQGTPRTASELRGHACVLLAAPGTDEVWFFGEGRGAKSVPVTGRLRVPSVRAGQAAARAGLGVVRLPASLVADDVRGGLLIPVLEAETPPGIPIFAVYPSRRQLPPKVRAFLSLLGERGAALPWDGAPEPAPGRSR</sequence>
<accession>A0A250K3H3</accession>
<evidence type="ECO:0000256" key="2">
    <source>
        <dbReference type="ARBA" id="ARBA00023015"/>
    </source>
</evidence>
<dbReference type="CDD" id="cd08422">
    <property type="entry name" value="PBP2_CrgA_like"/>
    <property type="match status" value="1"/>
</dbReference>
<keyword evidence="3" id="KW-0238">DNA-binding</keyword>
<gene>
    <name evidence="6" type="ORF">MYMAC_006174</name>
</gene>
<dbReference type="SUPFAM" id="SSF53850">
    <property type="entry name" value="Periplasmic binding protein-like II"/>
    <property type="match status" value="1"/>
</dbReference>
<feature type="domain" description="HTH lysR-type" evidence="5">
    <location>
        <begin position="6"/>
        <end position="63"/>
    </location>
</feature>
<reference evidence="6 7" key="1">
    <citation type="submission" date="2017-06" db="EMBL/GenBank/DDBJ databases">
        <title>Sequencing and comparative analysis of myxobacterial genomes.</title>
        <authorList>
            <person name="Rupp O."/>
            <person name="Goesmann A."/>
            <person name="Sogaard-Andersen L."/>
        </authorList>
    </citation>
    <scope>NUCLEOTIDE SEQUENCE [LARGE SCALE GENOMIC DNA]</scope>
    <source>
        <strain evidence="6 7">DSM 14697</strain>
    </source>
</reference>
<protein>
    <submittedName>
        <fullName evidence="6">LysR family transcriptional regulator</fullName>
    </submittedName>
</protein>
<dbReference type="InterPro" id="IPR036388">
    <property type="entry name" value="WH-like_DNA-bd_sf"/>
</dbReference>
<dbReference type="GO" id="GO:0043565">
    <property type="term" value="F:sequence-specific DNA binding"/>
    <property type="evidence" value="ECO:0007669"/>
    <property type="project" value="TreeGrafter"/>
</dbReference>
<dbReference type="Proteomes" id="UP000217343">
    <property type="component" value="Chromosome"/>
</dbReference>
<dbReference type="Pfam" id="PF03466">
    <property type="entry name" value="LysR_substrate"/>
    <property type="match status" value="1"/>
</dbReference>
<dbReference type="FunFam" id="1.10.10.10:FF:000001">
    <property type="entry name" value="LysR family transcriptional regulator"/>
    <property type="match status" value="1"/>
</dbReference>
<dbReference type="GO" id="GO:0003700">
    <property type="term" value="F:DNA-binding transcription factor activity"/>
    <property type="evidence" value="ECO:0007669"/>
    <property type="project" value="InterPro"/>
</dbReference>
<evidence type="ECO:0000256" key="1">
    <source>
        <dbReference type="ARBA" id="ARBA00009437"/>
    </source>
</evidence>
<comment type="similarity">
    <text evidence="1">Belongs to the LysR transcriptional regulatory family.</text>
</comment>
<keyword evidence="4" id="KW-0804">Transcription</keyword>
<dbReference type="PRINTS" id="PR00039">
    <property type="entry name" value="HTHLYSR"/>
</dbReference>
<name>A0A250K3H3_9BACT</name>
<dbReference type="InterPro" id="IPR000847">
    <property type="entry name" value="LysR_HTH_N"/>
</dbReference>
<dbReference type="PROSITE" id="PS50931">
    <property type="entry name" value="HTH_LYSR"/>
    <property type="match status" value="1"/>
</dbReference>
<dbReference type="InterPro" id="IPR058163">
    <property type="entry name" value="LysR-type_TF_proteobact-type"/>
</dbReference>
<dbReference type="Gene3D" id="1.10.10.10">
    <property type="entry name" value="Winged helix-like DNA-binding domain superfamily/Winged helix DNA-binding domain"/>
    <property type="match status" value="1"/>
</dbReference>
<dbReference type="Pfam" id="PF00126">
    <property type="entry name" value="HTH_1"/>
    <property type="match status" value="1"/>
</dbReference>
<evidence type="ECO:0000256" key="4">
    <source>
        <dbReference type="ARBA" id="ARBA00023163"/>
    </source>
</evidence>
<dbReference type="SUPFAM" id="SSF46785">
    <property type="entry name" value="Winged helix' DNA-binding domain"/>
    <property type="match status" value="1"/>
</dbReference>
<dbReference type="InterPro" id="IPR036390">
    <property type="entry name" value="WH_DNA-bd_sf"/>
</dbReference>
<organism evidence="6 7">
    <name type="scientific">Corallococcus macrosporus DSM 14697</name>
    <dbReference type="NCBI Taxonomy" id="1189310"/>
    <lineage>
        <taxon>Bacteria</taxon>
        <taxon>Pseudomonadati</taxon>
        <taxon>Myxococcota</taxon>
        <taxon>Myxococcia</taxon>
        <taxon>Myxococcales</taxon>
        <taxon>Cystobacterineae</taxon>
        <taxon>Myxococcaceae</taxon>
        <taxon>Corallococcus</taxon>
    </lineage>
</organism>
<dbReference type="GO" id="GO:0006351">
    <property type="term" value="P:DNA-templated transcription"/>
    <property type="evidence" value="ECO:0007669"/>
    <property type="project" value="TreeGrafter"/>
</dbReference>
<evidence type="ECO:0000313" key="6">
    <source>
        <dbReference type="EMBL" id="ATB50518.1"/>
    </source>
</evidence>
<dbReference type="Gene3D" id="3.40.190.290">
    <property type="match status" value="1"/>
</dbReference>
<evidence type="ECO:0000313" key="7">
    <source>
        <dbReference type="Proteomes" id="UP000217343"/>
    </source>
</evidence>
<keyword evidence="2" id="KW-0805">Transcription regulation</keyword>
<dbReference type="PANTHER" id="PTHR30537">
    <property type="entry name" value="HTH-TYPE TRANSCRIPTIONAL REGULATOR"/>
    <property type="match status" value="1"/>
</dbReference>
<keyword evidence="7" id="KW-1185">Reference proteome</keyword>
<dbReference type="PANTHER" id="PTHR30537:SF5">
    <property type="entry name" value="HTH-TYPE TRANSCRIPTIONAL ACTIVATOR TTDR-RELATED"/>
    <property type="match status" value="1"/>
</dbReference>
<dbReference type="OrthoDB" id="5416547at2"/>
<dbReference type="EMBL" id="CP022203">
    <property type="protein sequence ID" value="ATB50518.1"/>
    <property type="molecule type" value="Genomic_DNA"/>
</dbReference>